<dbReference type="Proteomes" id="UP000823388">
    <property type="component" value="Chromosome 8N"/>
</dbReference>
<dbReference type="AlphaFoldDB" id="A0A8T0PDA1"/>
<dbReference type="EMBL" id="CM029052">
    <property type="protein sequence ID" value="KAG2558649.1"/>
    <property type="molecule type" value="Genomic_DNA"/>
</dbReference>
<sequence length="47" mass="5549">MSIYKAVYEETNRHKRCWLVLMLDCLESLITNLCIGNVFTVRYFSCA</sequence>
<comment type="caution">
    <text evidence="1">The sequence shown here is derived from an EMBL/GenBank/DDBJ whole genome shotgun (WGS) entry which is preliminary data.</text>
</comment>
<evidence type="ECO:0000313" key="2">
    <source>
        <dbReference type="Proteomes" id="UP000823388"/>
    </source>
</evidence>
<evidence type="ECO:0000313" key="1">
    <source>
        <dbReference type="EMBL" id="KAG2558649.1"/>
    </source>
</evidence>
<organism evidence="1 2">
    <name type="scientific">Panicum virgatum</name>
    <name type="common">Blackwell switchgrass</name>
    <dbReference type="NCBI Taxonomy" id="38727"/>
    <lineage>
        <taxon>Eukaryota</taxon>
        <taxon>Viridiplantae</taxon>
        <taxon>Streptophyta</taxon>
        <taxon>Embryophyta</taxon>
        <taxon>Tracheophyta</taxon>
        <taxon>Spermatophyta</taxon>
        <taxon>Magnoliopsida</taxon>
        <taxon>Liliopsida</taxon>
        <taxon>Poales</taxon>
        <taxon>Poaceae</taxon>
        <taxon>PACMAD clade</taxon>
        <taxon>Panicoideae</taxon>
        <taxon>Panicodae</taxon>
        <taxon>Paniceae</taxon>
        <taxon>Panicinae</taxon>
        <taxon>Panicum</taxon>
        <taxon>Panicum sect. Hiantes</taxon>
    </lineage>
</organism>
<reference evidence="1" key="1">
    <citation type="submission" date="2020-05" db="EMBL/GenBank/DDBJ databases">
        <title>WGS assembly of Panicum virgatum.</title>
        <authorList>
            <person name="Lovell J.T."/>
            <person name="Jenkins J."/>
            <person name="Shu S."/>
            <person name="Juenger T.E."/>
            <person name="Schmutz J."/>
        </authorList>
    </citation>
    <scope>NUCLEOTIDE SEQUENCE</scope>
    <source>
        <strain evidence="1">AP13</strain>
    </source>
</reference>
<proteinExistence type="predicted"/>
<name>A0A8T0PDA1_PANVG</name>
<gene>
    <name evidence="1" type="ORF">PVAP13_8NG261402</name>
</gene>
<accession>A0A8T0PDA1</accession>
<protein>
    <submittedName>
        <fullName evidence="1">Uncharacterized protein</fullName>
    </submittedName>
</protein>
<keyword evidence="2" id="KW-1185">Reference proteome</keyword>